<dbReference type="SMART" id="SM00355">
    <property type="entry name" value="ZnF_C2H2"/>
    <property type="match status" value="4"/>
</dbReference>
<keyword evidence="1" id="KW-0479">Metal-binding</keyword>
<dbReference type="InterPro" id="IPR036236">
    <property type="entry name" value="Znf_C2H2_sf"/>
</dbReference>
<evidence type="ECO:0000256" key="3">
    <source>
        <dbReference type="ARBA" id="ARBA00022771"/>
    </source>
</evidence>
<dbReference type="AlphaFoldDB" id="A0A195C6P3"/>
<keyword evidence="8" id="KW-1185">Reference proteome</keyword>
<dbReference type="Gene3D" id="3.30.160.60">
    <property type="entry name" value="Classic Zinc Finger"/>
    <property type="match status" value="2"/>
</dbReference>
<dbReference type="PANTHER" id="PTHR24379:SF121">
    <property type="entry name" value="C2H2-TYPE DOMAIN-CONTAINING PROTEIN"/>
    <property type="match status" value="1"/>
</dbReference>
<feature type="domain" description="C2H2-type" evidence="6">
    <location>
        <begin position="107"/>
        <end position="130"/>
    </location>
</feature>
<keyword evidence="3 5" id="KW-0863">Zinc-finger</keyword>
<dbReference type="GO" id="GO:0008270">
    <property type="term" value="F:zinc ion binding"/>
    <property type="evidence" value="ECO:0007669"/>
    <property type="project" value="UniProtKB-KW"/>
</dbReference>
<dbReference type="SUPFAM" id="SSF57667">
    <property type="entry name" value="beta-beta-alpha zinc fingers"/>
    <property type="match status" value="1"/>
</dbReference>
<organism evidence="7 8">
    <name type="scientific">Cyphomyrmex costatus</name>
    <dbReference type="NCBI Taxonomy" id="456900"/>
    <lineage>
        <taxon>Eukaryota</taxon>
        <taxon>Metazoa</taxon>
        <taxon>Ecdysozoa</taxon>
        <taxon>Arthropoda</taxon>
        <taxon>Hexapoda</taxon>
        <taxon>Insecta</taxon>
        <taxon>Pterygota</taxon>
        <taxon>Neoptera</taxon>
        <taxon>Endopterygota</taxon>
        <taxon>Hymenoptera</taxon>
        <taxon>Apocrita</taxon>
        <taxon>Aculeata</taxon>
        <taxon>Formicoidea</taxon>
        <taxon>Formicidae</taxon>
        <taxon>Myrmicinae</taxon>
        <taxon>Cyphomyrmex</taxon>
    </lineage>
</organism>
<proteinExistence type="predicted"/>
<reference evidence="7 8" key="1">
    <citation type="submission" date="2016-03" db="EMBL/GenBank/DDBJ databases">
        <title>Cyphomyrmex costatus WGS genome.</title>
        <authorList>
            <person name="Nygaard S."/>
            <person name="Hu H."/>
            <person name="Boomsma J."/>
            <person name="Zhang G."/>
        </authorList>
    </citation>
    <scope>NUCLEOTIDE SEQUENCE [LARGE SCALE GENOMIC DNA]</scope>
    <source>
        <strain evidence="7">MS0001</strain>
        <tissue evidence="7">Whole body</tissue>
    </source>
</reference>
<protein>
    <submittedName>
        <fullName evidence="7">Transcription factor IIIA</fullName>
    </submittedName>
</protein>
<dbReference type="STRING" id="456900.A0A195C6P3"/>
<dbReference type="Pfam" id="PF13912">
    <property type="entry name" value="zf-C2H2_6"/>
    <property type="match status" value="1"/>
</dbReference>
<name>A0A195C6P3_9HYME</name>
<dbReference type="PANTHER" id="PTHR24379">
    <property type="entry name" value="KRAB AND ZINC FINGER DOMAIN-CONTAINING"/>
    <property type="match status" value="1"/>
</dbReference>
<keyword evidence="2" id="KW-0677">Repeat</keyword>
<keyword evidence="4" id="KW-0862">Zinc</keyword>
<dbReference type="Proteomes" id="UP000078542">
    <property type="component" value="Unassembled WGS sequence"/>
</dbReference>
<accession>A0A195C6P3</accession>
<dbReference type="PROSITE" id="PS00028">
    <property type="entry name" value="ZINC_FINGER_C2H2_1"/>
    <property type="match status" value="2"/>
</dbReference>
<evidence type="ECO:0000256" key="2">
    <source>
        <dbReference type="ARBA" id="ARBA00022737"/>
    </source>
</evidence>
<dbReference type="PROSITE" id="PS50157">
    <property type="entry name" value="ZINC_FINGER_C2H2_2"/>
    <property type="match status" value="2"/>
</dbReference>
<feature type="domain" description="C2H2-type" evidence="6">
    <location>
        <begin position="27"/>
        <end position="55"/>
    </location>
</feature>
<dbReference type="InterPro" id="IPR013087">
    <property type="entry name" value="Znf_C2H2_type"/>
</dbReference>
<evidence type="ECO:0000313" key="7">
    <source>
        <dbReference type="EMBL" id="KYM96507.1"/>
    </source>
</evidence>
<evidence type="ECO:0000313" key="8">
    <source>
        <dbReference type="Proteomes" id="UP000078542"/>
    </source>
</evidence>
<evidence type="ECO:0000259" key="6">
    <source>
        <dbReference type="PROSITE" id="PS50157"/>
    </source>
</evidence>
<evidence type="ECO:0000256" key="5">
    <source>
        <dbReference type="PROSITE-ProRule" id="PRU00042"/>
    </source>
</evidence>
<sequence>MGALLSNNREKRDFKLLRSVLMIRSRNVCCKCNTHFDIKKNLDKHMERVHAGTSYTCDSCDLISWTWSMFQQHIYACHNDVIFCPYCYKAHDNYSNLVTHWKTHEPFECNICNNTFITQKSLRKHRFALH</sequence>
<gene>
    <name evidence="7" type="ORF">ALC62_12874</name>
</gene>
<evidence type="ECO:0000256" key="1">
    <source>
        <dbReference type="ARBA" id="ARBA00022723"/>
    </source>
</evidence>
<evidence type="ECO:0000256" key="4">
    <source>
        <dbReference type="ARBA" id="ARBA00022833"/>
    </source>
</evidence>
<dbReference type="EMBL" id="KQ978205">
    <property type="protein sequence ID" value="KYM96507.1"/>
    <property type="molecule type" value="Genomic_DNA"/>
</dbReference>